<gene>
    <name evidence="1" type="ORF">BD289DRAFT_126182</name>
</gene>
<reference evidence="1 2" key="1">
    <citation type="journal article" date="2018" name="Mycol. Prog.">
        <title>Coniella lustricola, a new species from submerged detritus.</title>
        <authorList>
            <person name="Raudabaugh D.B."/>
            <person name="Iturriaga T."/>
            <person name="Carver A."/>
            <person name="Mondo S."/>
            <person name="Pangilinan J."/>
            <person name="Lipzen A."/>
            <person name="He G."/>
            <person name="Amirebrahimi M."/>
            <person name="Grigoriev I.V."/>
            <person name="Miller A.N."/>
        </authorList>
    </citation>
    <scope>NUCLEOTIDE SEQUENCE [LARGE SCALE GENOMIC DNA]</scope>
    <source>
        <strain evidence="1 2">B22-T-1</strain>
    </source>
</reference>
<accession>A0A2T3AFW5</accession>
<dbReference type="AlphaFoldDB" id="A0A2T3AFW5"/>
<organism evidence="1 2">
    <name type="scientific">Coniella lustricola</name>
    <dbReference type="NCBI Taxonomy" id="2025994"/>
    <lineage>
        <taxon>Eukaryota</taxon>
        <taxon>Fungi</taxon>
        <taxon>Dikarya</taxon>
        <taxon>Ascomycota</taxon>
        <taxon>Pezizomycotina</taxon>
        <taxon>Sordariomycetes</taxon>
        <taxon>Sordariomycetidae</taxon>
        <taxon>Diaporthales</taxon>
        <taxon>Schizoparmaceae</taxon>
        <taxon>Coniella</taxon>
    </lineage>
</organism>
<dbReference type="EMBL" id="KZ678395">
    <property type="protein sequence ID" value="PSR97060.1"/>
    <property type="molecule type" value="Genomic_DNA"/>
</dbReference>
<proteinExistence type="predicted"/>
<evidence type="ECO:0000313" key="2">
    <source>
        <dbReference type="Proteomes" id="UP000241462"/>
    </source>
</evidence>
<dbReference type="Proteomes" id="UP000241462">
    <property type="component" value="Unassembled WGS sequence"/>
</dbReference>
<sequence>MSLCMSGEGFADVLFASQPAEASFVSLVLSSGQEVPVHDTGCEAFQVLEDEMGPHADRMTRFLPAKKSGSLEQCRRLFRAHLAPVNVQMSVSGTASLSSCARGPLARITNMSPTTSQRLSALNLAQRKRPSVSVPTLWLGWLTGSTQSRICMGRSRRAGSTKAPEPWHQWP</sequence>
<name>A0A2T3AFW5_9PEZI</name>
<protein>
    <submittedName>
        <fullName evidence="1">Uncharacterized protein</fullName>
    </submittedName>
</protein>
<keyword evidence="2" id="KW-1185">Reference proteome</keyword>
<dbReference type="InParanoid" id="A0A2T3AFW5"/>
<evidence type="ECO:0000313" key="1">
    <source>
        <dbReference type="EMBL" id="PSR97060.1"/>
    </source>
</evidence>